<reference evidence="2 3" key="1">
    <citation type="submission" date="2024-06" db="EMBL/GenBank/DDBJ databases">
        <title>The Natural Products Discovery Center: Release of the First 8490 Sequenced Strains for Exploring Actinobacteria Biosynthetic Diversity.</title>
        <authorList>
            <person name="Kalkreuter E."/>
            <person name="Kautsar S.A."/>
            <person name="Yang D."/>
            <person name="Bader C.D."/>
            <person name="Teijaro C.N."/>
            <person name="Fluegel L."/>
            <person name="Davis C.M."/>
            <person name="Simpson J.R."/>
            <person name="Lauterbach L."/>
            <person name="Steele A.D."/>
            <person name="Gui C."/>
            <person name="Meng S."/>
            <person name="Li G."/>
            <person name="Viehrig K."/>
            <person name="Ye F."/>
            <person name="Su P."/>
            <person name="Kiefer A.F."/>
            <person name="Nichols A."/>
            <person name="Cepeda A.J."/>
            <person name="Yan W."/>
            <person name="Fan B."/>
            <person name="Jiang Y."/>
            <person name="Adhikari A."/>
            <person name="Zheng C.-J."/>
            <person name="Schuster L."/>
            <person name="Cowan T.M."/>
            <person name="Smanski M.J."/>
            <person name="Chevrette M.G."/>
            <person name="De Carvalho L.P.S."/>
            <person name="Shen B."/>
        </authorList>
    </citation>
    <scope>NUCLEOTIDE SEQUENCE [LARGE SCALE GENOMIC DNA]</scope>
    <source>
        <strain evidence="2 3">NPDC019583</strain>
    </source>
</reference>
<sequence>MPLRIGPCEPWPFEPECCSLPDGVEEATIDRWRSVATFILWALSGRRWGPSCPYTVRPCRKSCLDSGGLTVRWQTAGPWVPYLGRDGAWRNASVCGCESDCSCGELCEVRLEGPVHDILAVEVDGQTLPENAYRVDASGLLVRTDGGCWPDCQDMAAPCGDPGTFCVTYRIGLPLDDAAVAAHSALVCHLVKDCGGGCGCKVSTNRNLSRLSRQGVDLEFADPTLIYSEMRTGLPAVDMWLNAVNPYKQASPSRVYSPDFKRPRTQTWP</sequence>
<gene>
    <name evidence="2" type="ORF">ABZ568_00420</name>
</gene>
<evidence type="ECO:0000313" key="3">
    <source>
        <dbReference type="Proteomes" id="UP001550603"/>
    </source>
</evidence>
<feature type="region of interest" description="Disordered" evidence="1">
    <location>
        <begin position="250"/>
        <end position="269"/>
    </location>
</feature>
<proteinExistence type="predicted"/>
<organism evidence="2 3">
    <name type="scientific">Streptomyces olindensis</name>
    <dbReference type="NCBI Taxonomy" id="358823"/>
    <lineage>
        <taxon>Bacteria</taxon>
        <taxon>Bacillati</taxon>
        <taxon>Actinomycetota</taxon>
        <taxon>Actinomycetes</taxon>
        <taxon>Kitasatosporales</taxon>
        <taxon>Streptomycetaceae</taxon>
        <taxon>Streptomyces</taxon>
    </lineage>
</organism>
<protein>
    <recommendedName>
        <fullName evidence="4">Head-to-tail adaptor</fullName>
    </recommendedName>
</protein>
<name>A0ABV2XLQ5_9ACTN</name>
<dbReference type="RefSeq" id="WP_359784244.1">
    <property type="nucleotide sequence ID" value="NZ_JBEYBN010000001.1"/>
</dbReference>
<comment type="caution">
    <text evidence="2">The sequence shown here is derived from an EMBL/GenBank/DDBJ whole genome shotgun (WGS) entry which is preliminary data.</text>
</comment>
<dbReference type="EMBL" id="JBEYBN010000001">
    <property type="protein sequence ID" value="MEU2264924.1"/>
    <property type="molecule type" value="Genomic_DNA"/>
</dbReference>
<evidence type="ECO:0000313" key="2">
    <source>
        <dbReference type="EMBL" id="MEU2264924.1"/>
    </source>
</evidence>
<evidence type="ECO:0008006" key="4">
    <source>
        <dbReference type="Google" id="ProtNLM"/>
    </source>
</evidence>
<dbReference type="Proteomes" id="UP001550603">
    <property type="component" value="Unassembled WGS sequence"/>
</dbReference>
<accession>A0ABV2XLQ5</accession>
<evidence type="ECO:0000256" key="1">
    <source>
        <dbReference type="SAM" id="MobiDB-lite"/>
    </source>
</evidence>
<keyword evidence="3" id="KW-1185">Reference proteome</keyword>